<proteinExistence type="predicted"/>
<organism evidence="2 3">
    <name type="scientific">Cyclotella cryptica</name>
    <dbReference type="NCBI Taxonomy" id="29204"/>
    <lineage>
        <taxon>Eukaryota</taxon>
        <taxon>Sar</taxon>
        <taxon>Stramenopiles</taxon>
        <taxon>Ochrophyta</taxon>
        <taxon>Bacillariophyta</taxon>
        <taxon>Coscinodiscophyceae</taxon>
        <taxon>Thalassiosirophycidae</taxon>
        <taxon>Stephanodiscales</taxon>
        <taxon>Stephanodiscaceae</taxon>
        <taxon>Cyclotella</taxon>
    </lineage>
</organism>
<name>A0ABD3NDT7_9STRA</name>
<evidence type="ECO:0000313" key="3">
    <source>
        <dbReference type="Proteomes" id="UP001516023"/>
    </source>
</evidence>
<dbReference type="Proteomes" id="UP001516023">
    <property type="component" value="Unassembled WGS sequence"/>
</dbReference>
<dbReference type="EMBL" id="JABMIG020000617">
    <property type="protein sequence ID" value="KAL3774140.1"/>
    <property type="molecule type" value="Genomic_DNA"/>
</dbReference>
<protein>
    <recommendedName>
        <fullName evidence="1">IQ motif and ubiquitin-like domain-containing protein</fullName>
    </recommendedName>
</protein>
<evidence type="ECO:0000313" key="2">
    <source>
        <dbReference type="EMBL" id="KAL3774140.1"/>
    </source>
</evidence>
<keyword evidence="3" id="KW-1185">Reference proteome</keyword>
<dbReference type="PANTHER" id="PTHR21074:SF0">
    <property type="entry name" value="IQ AND UBIQUITIN-LIKE DOMAIN-CONTAINING PROTEIN"/>
    <property type="match status" value="1"/>
</dbReference>
<dbReference type="InterPro" id="IPR037695">
    <property type="entry name" value="IQUB"/>
</dbReference>
<dbReference type="InterPro" id="IPR057887">
    <property type="entry name" value="IQUB_helical"/>
</dbReference>
<comment type="caution">
    <text evidence="2">The sequence shown here is derived from an EMBL/GenBank/DDBJ whole genome shotgun (WGS) entry which is preliminary data.</text>
</comment>
<reference evidence="2 3" key="1">
    <citation type="journal article" date="2020" name="G3 (Bethesda)">
        <title>Improved Reference Genome for Cyclotella cryptica CCMP332, a Model for Cell Wall Morphogenesis, Salinity Adaptation, and Lipid Production in Diatoms (Bacillariophyta).</title>
        <authorList>
            <person name="Roberts W.R."/>
            <person name="Downey K.M."/>
            <person name="Ruck E.C."/>
            <person name="Traller J.C."/>
            <person name="Alverson A.J."/>
        </authorList>
    </citation>
    <scope>NUCLEOTIDE SEQUENCE [LARGE SCALE GENOMIC DNA]</scope>
    <source>
        <strain evidence="2 3">CCMP332</strain>
    </source>
</reference>
<sequence>MNPPLVNLKESSMTTLHEFDEDQELQRRLNPTTPEDFAKLQTELLQWKHRQERKINVTARNPEHKQTMMAALLKKEAYILRKIASLKHLACEKWRAERLDNIMEKMSQPKKWGGADGSFLWTWIHQKRFGREMKDMYQELRNTADNDRSRIELLHRAKALIEKLCDHSSLAKDVCSLMDRELEMLGATEMGKEFMAGLRMRMLNAFAKLAMKACSPRGKNPKLRFRIDA</sequence>
<feature type="domain" description="IQ motif and ubiquitin-like" evidence="1">
    <location>
        <begin position="95"/>
        <end position="211"/>
    </location>
</feature>
<accession>A0ABD3NDT7</accession>
<dbReference type="Pfam" id="PF25805">
    <property type="entry name" value="IQUB"/>
    <property type="match status" value="1"/>
</dbReference>
<evidence type="ECO:0000259" key="1">
    <source>
        <dbReference type="Pfam" id="PF25805"/>
    </source>
</evidence>
<dbReference type="PANTHER" id="PTHR21074">
    <property type="entry name" value="IQ AND UBIQUITIN-LIKE DOMAIN-CONTAINING PROTEIN"/>
    <property type="match status" value="1"/>
</dbReference>
<dbReference type="AlphaFoldDB" id="A0ABD3NDT7"/>
<gene>
    <name evidence="2" type="ORF">HJC23_001719</name>
</gene>